<dbReference type="EMBL" id="FNJR01000011">
    <property type="protein sequence ID" value="SDP86773.1"/>
    <property type="molecule type" value="Genomic_DNA"/>
</dbReference>
<dbReference type="Proteomes" id="UP000199497">
    <property type="component" value="Unassembled WGS sequence"/>
</dbReference>
<organism evidence="2 3">
    <name type="scientific">Actinopolyspora xinjiangensis</name>
    <dbReference type="NCBI Taxonomy" id="405564"/>
    <lineage>
        <taxon>Bacteria</taxon>
        <taxon>Bacillati</taxon>
        <taxon>Actinomycetota</taxon>
        <taxon>Actinomycetes</taxon>
        <taxon>Actinopolysporales</taxon>
        <taxon>Actinopolysporaceae</taxon>
        <taxon>Actinopolyspora</taxon>
    </lineage>
</organism>
<keyword evidence="2" id="KW-0808">Transferase</keyword>
<name>A0A1H0W890_9ACTN</name>
<dbReference type="STRING" id="405564.SAMN04487905_11122"/>
<dbReference type="GO" id="GO:0032259">
    <property type="term" value="P:methylation"/>
    <property type="evidence" value="ECO:0007669"/>
    <property type="project" value="UniProtKB-KW"/>
</dbReference>
<keyword evidence="1" id="KW-0175">Coiled coil</keyword>
<dbReference type="InterPro" id="IPR029063">
    <property type="entry name" value="SAM-dependent_MTases_sf"/>
</dbReference>
<dbReference type="AlphaFoldDB" id="A0A1H0W890"/>
<reference evidence="3" key="1">
    <citation type="submission" date="2016-10" db="EMBL/GenBank/DDBJ databases">
        <authorList>
            <person name="Varghese N."/>
            <person name="Submissions S."/>
        </authorList>
    </citation>
    <scope>NUCLEOTIDE SEQUENCE [LARGE SCALE GENOMIC DNA]</scope>
    <source>
        <strain evidence="3">DSM 46732</strain>
    </source>
</reference>
<sequence length="367" mass="41252">MPDTFMGPHQFGTRHDPHVQARLARETPLLLHSMRLFREIFAVIFEHRPVSNVVEIGVESGAVSSMYAELGAETVHCVEPEPTDELRRNLEGDERLRLVERPSPQVLPELPLAELYVLDGDHNYTTLRHELEWIFANAPGATVVMHDLLWPCSRRDQYYAPEKLETTERHPTTSSGPTIWHDEVTEAGFVGNGAFCCAQHAGGERNGLLTAVEDVLSGSQGSDWEFDLIPAVFGLGVLYRKDSQAFTAGLPAALEPYRDSRLLYAMENNRIALYTRVLQLQYEASAHADNTDRLAVSVSEQHDEIERLRAELADERESRNAESARLRSENEQLTRQLERLSVQGGGAAGLIRRIANRVLHRVKSRST</sequence>
<keyword evidence="2" id="KW-0489">Methyltransferase</keyword>
<proteinExistence type="predicted"/>
<dbReference type="Pfam" id="PF13578">
    <property type="entry name" value="Methyltransf_24"/>
    <property type="match status" value="1"/>
</dbReference>
<dbReference type="RefSeq" id="WP_211481420.1">
    <property type="nucleotide sequence ID" value="NZ_FNJR01000011.1"/>
</dbReference>
<feature type="coiled-coil region" evidence="1">
    <location>
        <begin position="298"/>
        <end position="343"/>
    </location>
</feature>
<dbReference type="GO" id="GO:0008168">
    <property type="term" value="F:methyltransferase activity"/>
    <property type="evidence" value="ECO:0007669"/>
    <property type="project" value="UniProtKB-KW"/>
</dbReference>
<accession>A0A1H0W890</accession>
<evidence type="ECO:0000256" key="1">
    <source>
        <dbReference type="SAM" id="Coils"/>
    </source>
</evidence>
<dbReference type="SUPFAM" id="SSF53335">
    <property type="entry name" value="S-adenosyl-L-methionine-dependent methyltransferases"/>
    <property type="match status" value="1"/>
</dbReference>
<gene>
    <name evidence="2" type="ORF">SAMN04487905_11122</name>
</gene>
<evidence type="ECO:0000313" key="2">
    <source>
        <dbReference type="EMBL" id="SDP86773.1"/>
    </source>
</evidence>
<keyword evidence="3" id="KW-1185">Reference proteome</keyword>
<protein>
    <submittedName>
        <fullName evidence="2">Methyltransferase domain-containing protein</fullName>
    </submittedName>
</protein>
<evidence type="ECO:0000313" key="3">
    <source>
        <dbReference type="Proteomes" id="UP000199497"/>
    </source>
</evidence>
<dbReference type="Gene3D" id="3.40.50.150">
    <property type="entry name" value="Vaccinia Virus protein VP39"/>
    <property type="match status" value="1"/>
</dbReference>